<feature type="compositionally biased region" description="Low complexity" evidence="1">
    <location>
        <begin position="145"/>
        <end position="156"/>
    </location>
</feature>
<name>A0AAV3WJB7_9CYAN</name>
<evidence type="ECO:0000256" key="1">
    <source>
        <dbReference type="SAM" id="MobiDB-lite"/>
    </source>
</evidence>
<gene>
    <name evidence="3" type="ORF">MiSe_48820</name>
</gene>
<evidence type="ECO:0000256" key="2">
    <source>
        <dbReference type="SAM" id="SignalP"/>
    </source>
</evidence>
<dbReference type="RefSeq" id="WP_226585847.1">
    <property type="nucleotide sequence ID" value="NZ_BLAY01000081.1"/>
</dbReference>
<evidence type="ECO:0000313" key="4">
    <source>
        <dbReference type="Proteomes" id="UP001050975"/>
    </source>
</evidence>
<feature type="region of interest" description="Disordered" evidence="1">
    <location>
        <begin position="134"/>
        <end position="168"/>
    </location>
</feature>
<feature type="chain" id="PRO_5043439033" description="PRC-barrel domain-containing protein" evidence="2">
    <location>
        <begin position="29"/>
        <end position="178"/>
    </location>
</feature>
<organism evidence="3 4">
    <name type="scientific">Microseira wollei NIES-4236</name>
    <dbReference type="NCBI Taxonomy" id="2530354"/>
    <lineage>
        <taxon>Bacteria</taxon>
        <taxon>Bacillati</taxon>
        <taxon>Cyanobacteriota</taxon>
        <taxon>Cyanophyceae</taxon>
        <taxon>Oscillatoriophycideae</taxon>
        <taxon>Aerosakkonematales</taxon>
        <taxon>Aerosakkonemataceae</taxon>
        <taxon>Microseira</taxon>
    </lineage>
</organism>
<protein>
    <recommendedName>
        <fullName evidence="5">PRC-barrel domain-containing protein</fullName>
    </recommendedName>
</protein>
<comment type="caution">
    <text evidence="3">The sequence shown here is derived from an EMBL/GenBank/DDBJ whole genome shotgun (WGS) entry which is preliminary data.</text>
</comment>
<evidence type="ECO:0008006" key="5">
    <source>
        <dbReference type="Google" id="ProtNLM"/>
    </source>
</evidence>
<proteinExistence type="predicted"/>
<keyword evidence="4" id="KW-1185">Reference proteome</keyword>
<reference evidence="3" key="1">
    <citation type="submission" date="2019-10" db="EMBL/GenBank/DDBJ databases">
        <title>Draft genome sequece of Microseira wollei NIES-4236.</title>
        <authorList>
            <person name="Yamaguchi H."/>
            <person name="Suzuki S."/>
            <person name="Kawachi M."/>
        </authorList>
    </citation>
    <scope>NUCLEOTIDE SEQUENCE</scope>
    <source>
        <strain evidence="3">NIES-4236</strain>
    </source>
</reference>
<sequence>MRLQNVKILTGTALVVALGAIASSPAIATEMSDRLQDNRVAVASDSNSYTGTIRSIVGNIVTLELPNGDTKEIGLTRLEQGRLGLVPGMKIIVRMVDGRRIVSLAPAVEAVTIARVTRIEETTTQIERTPRRIVLPPPQERPAPVRRAPVQPAPVRIEPVEQTTEVEPLPRRPIRALW</sequence>
<dbReference type="Proteomes" id="UP001050975">
    <property type="component" value="Unassembled WGS sequence"/>
</dbReference>
<keyword evidence="2" id="KW-0732">Signal</keyword>
<feature type="signal peptide" evidence="2">
    <location>
        <begin position="1"/>
        <end position="28"/>
    </location>
</feature>
<evidence type="ECO:0000313" key="3">
    <source>
        <dbReference type="EMBL" id="GET40074.1"/>
    </source>
</evidence>
<dbReference type="EMBL" id="BLAY01000081">
    <property type="protein sequence ID" value="GET40074.1"/>
    <property type="molecule type" value="Genomic_DNA"/>
</dbReference>
<accession>A0AAV3WJB7</accession>
<dbReference type="AlphaFoldDB" id="A0AAV3WJB7"/>